<evidence type="ECO:0000313" key="1">
    <source>
        <dbReference type="Proteomes" id="UP000887576"/>
    </source>
</evidence>
<evidence type="ECO:0000313" key="2">
    <source>
        <dbReference type="WBParaSite" id="JU765_v2.g8054.t1"/>
    </source>
</evidence>
<proteinExistence type="predicted"/>
<protein>
    <submittedName>
        <fullName evidence="2">Uncharacterized protein</fullName>
    </submittedName>
</protein>
<name>A0AC34RLN8_9BILA</name>
<dbReference type="WBParaSite" id="JU765_v2.g8054.t1">
    <property type="protein sequence ID" value="JU765_v2.g8054.t1"/>
    <property type="gene ID" value="JU765_v2.g8054"/>
</dbReference>
<reference evidence="2" key="1">
    <citation type="submission" date="2022-11" db="UniProtKB">
        <authorList>
            <consortium name="WormBaseParasite"/>
        </authorList>
    </citation>
    <scope>IDENTIFICATION</scope>
</reference>
<sequence length="161" mass="18782">MSQKPSERSVRRRRQQDRLLQRKSDEVSAQKLMETTRFNEKYSKVVQDMMNQYKISNSDPNFKNQLLDFAKAMTKDMLSDAKAISISREKQSIEVEDVEFVGSNYLKGGNRPKRDDQMRNFVNEQLLPKIGKNSMHLPNAAFLKRSAIEVQHNNNNNDTEK</sequence>
<organism evidence="1 2">
    <name type="scientific">Panagrolaimus sp. JU765</name>
    <dbReference type="NCBI Taxonomy" id="591449"/>
    <lineage>
        <taxon>Eukaryota</taxon>
        <taxon>Metazoa</taxon>
        <taxon>Ecdysozoa</taxon>
        <taxon>Nematoda</taxon>
        <taxon>Chromadorea</taxon>
        <taxon>Rhabditida</taxon>
        <taxon>Tylenchina</taxon>
        <taxon>Panagrolaimomorpha</taxon>
        <taxon>Panagrolaimoidea</taxon>
        <taxon>Panagrolaimidae</taxon>
        <taxon>Panagrolaimus</taxon>
    </lineage>
</organism>
<dbReference type="Proteomes" id="UP000887576">
    <property type="component" value="Unplaced"/>
</dbReference>
<accession>A0AC34RLN8</accession>